<dbReference type="OrthoDB" id="259598at2759"/>
<gene>
    <name evidence="2" type="ORF">AB205_0160460</name>
</gene>
<evidence type="ECO:0000313" key="2">
    <source>
        <dbReference type="EMBL" id="PIO37033.1"/>
    </source>
</evidence>
<reference evidence="2" key="1">
    <citation type="submission" date="2017-08" db="EMBL/GenBank/DDBJ databases">
        <title>Assembly of the North American Bullfrog Genome.</title>
        <authorList>
            <person name="Warren R.L."/>
            <person name="Vandervalk B.P."/>
            <person name="Kucuk E."/>
            <person name="Birol I."/>
            <person name="Helbing C."/>
            <person name="Pandoh P."/>
            <person name="Behsaz B."/>
            <person name="Mohamadi H."/>
            <person name="Chu J."/>
            <person name="Jackman S."/>
            <person name="Hammond S.A."/>
            <person name="Veldhoen N."/>
            <person name="Kirk H."/>
            <person name="Zhao Y."/>
            <person name="Coope R."/>
            <person name="Pleasance S."/>
            <person name="Moore R."/>
            <person name="Holt R."/>
        </authorList>
    </citation>
    <scope>NUCLEOTIDE SEQUENCE</scope>
    <source>
        <strain evidence="2">Bruno</strain>
        <tissue evidence="2">Liver</tissue>
    </source>
</reference>
<organism evidence="2">
    <name type="scientific">Aquarana catesbeiana</name>
    <name type="common">American bullfrog</name>
    <name type="synonym">Rana catesbeiana</name>
    <dbReference type="NCBI Taxonomy" id="8400"/>
    <lineage>
        <taxon>Eukaryota</taxon>
        <taxon>Metazoa</taxon>
        <taxon>Chordata</taxon>
        <taxon>Craniata</taxon>
        <taxon>Vertebrata</taxon>
        <taxon>Euteleostomi</taxon>
        <taxon>Amphibia</taxon>
        <taxon>Batrachia</taxon>
        <taxon>Anura</taxon>
        <taxon>Neobatrachia</taxon>
        <taxon>Ranoidea</taxon>
        <taxon>Ranidae</taxon>
        <taxon>Aquarana</taxon>
    </lineage>
</organism>
<name>A0A2G9SC19_AQUCT</name>
<dbReference type="GO" id="GO:0007099">
    <property type="term" value="P:centriole replication"/>
    <property type="evidence" value="ECO:0007669"/>
    <property type="project" value="TreeGrafter"/>
</dbReference>
<dbReference type="GO" id="GO:0000922">
    <property type="term" value="C:spindle pole"/>
    <property type="evidence" value="ECO:0007669"/>
    <property type="project" value="TreeGrafter"/>
</dbReference>
<dbReference type="EMBL" id="KV925523">
    <property type="protein sequence ID" value="PIO37033.1"/>
    <property type="molecule type" value="Genomic_DNA"/>
</dbReference>
<protein>
    <submittedName>
        <fullName evidence="2">Uncharacterized protein</fullName>
    </submittedName>
</protein>
<dbReference type="PANTHER" id="PTHR31477">
    <property type="entry name" value="CENTROSOMAL PROTEIN OF 44 KDA"/>
    <property type="match status" value="1"/>
</dbReference>
<dbReference type="AlphaFoldDB" id="A0A2G9SC19"/>
<evidence type="ECO:0000256" key="1">
    <source>
        <dbReference type="SAM" id="MobiDB-lite"/>
    </source>
</evidence>
<feature type="non-terminal residue" evidence="2">
    <location>
        <position position="1"/>
    </location>
</feature>
<feature type="region of interest" description="Disordered" evidence="1">
    <location>
        <begin position="83"/>
        <end position="112"/>
    </location>
</feature>
<sequence length="143" mass="16308">VTKDAQIDFLKAQLTECQEKLTRLDWMEERLQTLENSMKGKLVIDESDWNNLLSRVLLLETDRLIHSKKKDLTAEFASISEERTSSRMTNEISPDFHTKVDIPESNHQSSGYNSLLSADTSPITNDINYSCLTEDLKVSQTGQ</sequence>
<dbReference type="GO" id="GO:0005813">
    <property type="term" value="C:centrosome"/>
    <property type="evidence" value="ECO:0007669"/>
    <property type="project" value="TreeGrafter"/>
</dbReference>
<accession>A0A2G9SC19</accession>
<dbReference type="InterPro" id="IPR033603">
    <property type="entry name" value="CEP44"/>
</dbReference>
<dbReference type="GO" id="GO:0010457">
    <property type="term" value="P:centriole-centriole cohesion"/>
    <property type="evidence" value="ECO:0007669"/>
    <property type="project" value="TreeGrafter"/>
</dbReference>
<feature type="compositionally biased region" description="Basic and acidic residues" evidence="1">
    <location>
        <begin position="94"/>
        <end position="104"/>
    </location>
</feature>
<dbReference type="PANTHER" id="PTHR31477:SF1">
    <property type="entry name" value="CENTROSOMAL PROTEIN OF 44 KDA"/>
    <property type="match status" value="1"/>
</dbReference>
<proteinExistence type="predicted"/>